<dbReference type="Gene3D" id="3.40.30.10">
    <property type="entry name" value="Glutaredoxin"/>
    <property type="match status" value="1"/>
</dbReference>
<dbReference type="PANTHER" id="PTHR34386">
    <property type="entry name" value="GLUTAREDOXIN"/>
    <property type="match status" value="1"/>
</dbReference>
<evidence type="ECO:0000259" key="1">
    <source>
        <dbReference type="Pfam" id="PF00462"/>
    </source>
</evidence>
<dbReference type="InterPro" id="IPR036249">
    <property type="entry name" value="Thioredoxin-like_sf"/>
</dbReference>
<keyword evidence="3" id="KW-1185">Reference proteome</keyword>
<dbReference type="RefSeq" id="WP_156912872.1">
    <property type="nucleotide sequence ID" value="NZ_OX458333.1"/>
</dbReference>
<organism evidence="2 3">
    <name type="scientific">Methylocaldum szegediense</name>
    <dbReference type="NCBI Taxonomy" id="73780"/>
    <lineage>
        <taxon>Bacteria</taxon>
        <taxon>Pseudomonadati</taxon>
        <taxon>Pseudomonadota</taxon>
        <taxon>Gammaproteobacteria</taxon>
        <taxon>Methylococcales</taxon>
        <taxon>Methylococcaceae</taxon>
        <taxon>Methylocaldum</taxon>
    </lineage>
</organism>
<dbReference type="CDD" id="cd02976">
    <property type="entry name" value="NrdH"/>
    <property type="match status" value="1"/>
</dbReference>
<dbReference type="Pfam" id="PF00462">
    <property type="entry name" value="Glutaredoxin"/>
    <property type="match status" value="1"/>
</dbReference>
<feature type="domain" description="Glutaredoxin" evidence="1">
    <location>
        <begin position="75"/>
        <end position="131"/>
    </location>
</feature>
<reference evidence="2 3" key="1">
    <citation type="submission" date="2023-03" db="EMBL/GenBank/DDBJ databases">
        <authorList>
            <person name="Pearce D."/>
        </authorList>
    </citation>
    <scope>NUCLEOTIDE SEQUENCE [LARGE SCALE GENOMIC DNA]</scope>
    <source>
        <strain evidence="2">Msz</strain>
    </source>
</reference>
<dbReference type="EC" id="1.20.4.3" evidence="2"/>
<gene>
    <name evidence="2" type="ORF">MSZNOR_2524</name>
</gene>
<name>A0ABN8X7Y0_9GAMM</name>
<dbReference type="InterPro" id="IPR051548">
    <property type="entry name" value="Grx-like_ET"/>
</dbReference>
<dbReference type="PROSITE" id="PS51354">
    <property type="entry name" value="GLUTAREDOXIN_2"/>
    <property type="match status" value="1"/>
</dbReference>
<dbReference type="PANTHER" id="PTHR34386:SF1">
    <property type="entry name" value="GLUTAREDOXIN-LIKE PROTEIN NRDH"/>
    <property type="match status" value="1"/>
</dbReference>
<protein>
    <submittedName>
        <fullName evidence="2">Mycoredoxin</fullName>
        <ecNumber evidence="2">1.20.4.3</ecNumber>
    </submittedName>
</protein>
<sequence>MRESLFFAFMFFVLGFVPVGNAEVYKLIGPDGKVMYTDSRANNGNSTKIETVEIDSYAGPAEVSPVGDSAASQKVTIFTTEWCGVCRKAKAYMASHGIAFEELDIEKSRFAREKFDRLGGRAVPVILIGKERMTGFSPARFEAMLIDAGI</sequence>
<evidence type="ECO:0000313" key="2">
    <source>
        <dbReference type="EMBL" id="CAI8851745.1"/>
    </source>
</evidence>
<proteinExistence type="predicted"/>
<dbReference type="InterPro" id="IPR002109">
    <property type="entry name" value="Glutaredoxin"/>
</dbReference>
<dbReference type="SUPFAM" id="SSF52833">
    <property type="entry name" value="Thioredoxin-like"/>
    <property type="match status" value="1"/>
</dbReference>
<accession>A0ABN8X7Y0</accession>
<dbReference type="Proteomes" id="UP001162030">
    <property type="component" value="Chromosome"/>
</dbReference>
<dbReference type="GO" id="GO:0016491">
    <property type="term" value="F:oxidoreductase activity"/>
    <property type="evidence" value="ECO:0007669"/>
    <property type="project" value="UniProtKB-KW"/>
</dbReference>
<evidence type="ECO:0000313" key="3">
    <source>
        <dbReference type="Proteomes" id="UP001162030"/>
    </source>
</evidence>
<keyword evidence="2" id="KW-0560">Oxidoreductase</keyword>
<dbReference type="EMBL" id="OX458333">
    <property type="protein sequence ID" value="CAI8851745.1"/>
    <property type="molecule type" value="Genomic_DNA"/>
</dbReference>